<reference evidence="3" key="2">
    <citation type="submission" date="2011-01" db="EMBL/GenBank/DDBJ databases">
        <authorList>
            <person name="Zhao B.P."/>
            <person name="Ren Z.A."/>
            <person name="Li C.D."/>
        </authorList>
    </citation>
    <scope>NUCLEOTIDE SEQUENCE</scope>
    <source>
        <strain evidence="3">BPK282A1</strain>
    </source>
</reference>
<evidence type="ECO:0000313" key="6">
    <source>
        <dbReference type="Proteomes" id="UP000274082"/>
    </source>
</evidence>
<feature type="region of interest" description="Disordered" evidence="1">
    <location>
        <begin position="91"/>
        <end position="117"/>
    </location>
</feature>
<dbReference type="KEGG" id="ldo:LDBPK_271980"/>
<accession>E9BJC8</accession>
<evidence type="ECO:0008006" key="8">
    <source>
        <dbReference type="Google" id="ProtNLM"/>
    </source>
</evidence>
<organism evidence="2 6">
    <name type="scientific">Leishmania donovani</name>
    <dbReference type="NCBI Taxonomy" id="5661"/>
    <lineage>
        <taxon>Eukaryota</taxon>
        <taxon>Discoba</taxon>
        <taxon>Euglenozoa</taxon>
        <taxon>Kinetoplastea</taxon>
        <taxon>Metakinetoplastina</taxon>
        <taxon>Trypanosomatida</taxon>
        <taxon>Trypanosomatidae</taxon>
        <taxon>Leishmaniinae</taxon>
        <taxon>Leishmania</taxon>
    </lineage>
</organism>
<reference evidence="3 5" key="1">
    <citation type="journal article" date="2011" name="Genome Res.">
        <title>Whole genome sequencing of multiple Leishmania donovani clinical isolates provides insights into population structure and mechanisms of drug resistance.</title>
        <authorList>
            <person name="Downing T."/>
            <person name="Imamura H."/>
            <person name="Decuypere S."/>
            <person name="Clark T.G."/>
            <person name="Coombs G.H."/>
            <person name="Cotton J.A."/>
            <person name="Hilley J.D."/>
            <person name="de Doncker S."/>
            <person name="Maes I."/>
            <person name="Mottram J.C."/>
            <person name="Quail M.A."/>
            <person name="Rijal S."/>
            <person name="Sanders M."/>
            <person name="Schonian G."/>
            <person name="Stark O."/>
            <person name="Sundar S."/>
            <person name="Vanaerschot M."/>
            <person name="Hertz-Fowler C."/>
            <person name="Dujardin J.C."/>
            <person name="Berriman M."/>
        </authorList>
    </citation>
    <scope>NUCLEOTIDE SEQUENCE [LARGE SCALE GENOMIC DNA]</scope>
    <source>
        <strain evidence="3 5">BPK282A1</strain>
    </source>
</reference>
<protein>
    <recommendedName>
        <fullName evidence="8">ICAM-like surface protein</fullName>
    </recommendedName>
</protein>
<dbReference type="EMBL" id="FR799614">
    <property type="protein sequence ID" value="CBZ35355.1"/>
    <property type="molecule type" value="Genomic_DNA"/>
</dbReference>
<dbReference type="VEuPathDB" id="TriTrypDB:LdBPK_271980.1"/>
<evidence type="ECO:0000256" key="1">
    <source>
        <dbReference type="SAM" id="MobiDB-lite"/>
    </source>
</evidence>
<accession>A0A3S7X0X4</accession>
<dbReference type="Proteomes" id="UP000008980">
    <property type="component" value="Chromosome 27"/>
</dbReference>
<proteinExistence type="predicted"/>
<evidence type="ECO:0000313" key="5">
    <source>
        <dbReference type="Proteomes" id="UP000008980"/>
    </source>
</evidence>
<evidence type="ECO:0000313" key="2">
    <source>
        <dbReference type="EMBL" id="AYU80099.1"/>
    </source>
</evidence>
<feature type="region of interest" description="Disordered" evidence="1">
    <location>
        <begin position="209"/>
        <end position="234"/>
    </location>
</feature>
<dbReference type="OMA" id="LQHGICA"/>
<keyword evidence="6" id="KW-1185">Reference proteome</keyword>
<dbReference type="OrthoDB" id="273163at2759"/>
<reference evidence="7" key="6">
    <citation type="submission" date="2019-02" db="EMBL/GenBank/DDBJ databases">
        <title>FDA dAtabase for Regulatory Grade micrObial Sequences (FDA-ARGOS): Supporting development and validation of Infectious Disease Dx tests.</title>
        <authorList>
            <person name="Duncan R."/>
            <person name="Fisher C."/>
            <person name="Tallon L."/>
            <person name="Sadzewicz L."/>
            <person name="Sengamalay N."/>
            <person name="Ott S."/>
            <person name="Godinez A."/>
            <person name="Nagaraj S."/>
            <person name="Vavikolanu K."/>
            <person name="Nadendla S."/>
            <person name="Aluvathingal J."/>
            <person name="Sichtig H."/>
        </authorList>
    </citation>
    <scope>NUCLEOTIDE SEQUENCE [LARGE SCALE GENOMIC DNA]</scope>
    <source>
        <strain evidence="7">FDAARGOS_361</strain>
    </source>
</reference>
<gene>
    <name evidence="4" type="ORF">CGC21_30430</name>
    <name evidence="3" type="ORF">LDBPK_271980</name>
    <name evidence="2" type="ORF">LdCL_270027100</name>
</gene>
<feature type="region of interest" description="Disordered" evidence="1">
    <location>
        <begin position="314"/>
        <end position="382"/>
    </location>
</feature>
<dbReference type="EMBL" id="CP029526">
    <property type="protein sequence ID" value="AYU80099.1"/>
    <property type="molecule type" value="Genomic_DNA"/>
</dbReference>
<dbReference type="Proteomes" id="UP000274082">
    <property type="component" value="Chromosome 27"/>
</dbReference>
<reference evidence="4" key="5">
    <citation type="submission" date="2019-02" db="EMBL/GenBank/DDBJ databases">
        <title>FDA dAtabase for Regulatory Grade micrObial Sequences (FDA-ARGOS): Supporting development and validation of Infectious Disease Dx tests.</title>
        <authorList>
            <person name="Duncan R."/>
            <person name="Fisher C."/>
            <person name="Tallon L.J."/>
            <person name="Sadzewicz L."/>
            <person name="Sengamalay N."/>
            <person name="Ott S."/>
            <person name="Godinez A."/>
            <person name="Nagaraj S."/>
            <person name="Nadendla S."/>
            <person name="Sichtig H."/>
        </authorList>
    </citation>
    <scope>NUCLEOTIDE SEQUENCE</scope>
    <source>
        <strain evidence="4">FDAARGOS_361</strain>
    </source>
</reference>
<reference evidence="2 6" key="4">
    <citation type="journal article" date="2018" name="Sci. Rep.">
        <title>A complete Leishmania donovani reference genome identifies novel genetic variations associated with virulence.</title>
        <authorList>
            <person name="Lypaczewski P."/>
            <person name="Hoshizaki J."/>
            <person name="Zhang W.-W."/>
            <person name="McCall L.-I."/>
            <person name="Torcivia-Rodriguez J."/>
            <person name="Simonyan V."/>
            <person name="Kaur A."/>
            <person name="Dewar K."/>
            <person name="Matlashewski G."/>
        </authorList>
    </citation>
    <scope>NUCLEOTIDE SEQUENCE [LARGE SCALE GENOMIC DNA]</scope>
    <source>
        <strain evidence="2 6">LdCL</strain>
    </source>
</reference>
<sequence>MAQQRGKKAALSKAAVANASASAPDPPPFFSMRSATFTDAIVITKVISVVLPLRHLRDRNILHATLLKKLLHRPYEASAEDLAQQQLLQQEAEDGAKHSRGAHSALDNRAAPTSSSSSTPYVIVHIKSAEIHADTARQVNPRGDVQVNVMVTLVAARLQHGICAGVSEASPFTSCMQVRVPTVAVSAAVAARGSTDDAATLLLGDASEAGTDNVSQEGVKDEKAEPSGDDAALDASLPATTTAAAAKRRCCTGVPEDQQLRVTARCLEDEPIVPGQAVLLISEPAAMRCMGIRPPRAAPGPFYLTETTQPAAQFSSGEAEGGPEARPKKRARKPRASAGGTGGATPARRIVSIECAIPKREEDGEGGAAASTRKGPRKRPHT</sequence>
<dbReference type="GeneID" id="13386784"/>
<name>A0A3S7X0X4_LEIDO</name>
<evidence type="ECO:0000313" key="7">
    <source>
        <dbReference type="Proteomes" id="UP000318447"/>
    </source>
</evidence>
<evidence type="ECO:0000313" key="3">
    <source>
        <dbReference type="EMBL" id="CBZ35355.1"/>
    </source>
</evidence>
<reference evidence="5" key="3">
    <citation type="submission" date="2011-02" db="EMBL/GenBank/DDBJ databases">
        <title>Whole genome sequencing of Leishmania donovani clinical lines reveals dynamic variation related to drug resistance.</title>
        <authorList>
            <person name="Downing T."/>
            <person name="Imamura H."/>
            <person name="Sanders M."/>
            <person name="Decuypere S."/>
            <person name="Hertz-Fowler C."/>
            <person name="Clark T.G."/>
            <person name="Rijal S."/>
            <person name="Sundar S."/>
            <person name="Quail M.A."/>
            <person name="De Doncker S."/>
            <person name="Maes I."/>
            <person name="Vanaerschot M."/>
            <person name="Stark O."/>
            <person name="Schonian G."/>
            <person name="Dujardin J.C."/>
            <person name="Berriman M."/>
        </authorList>
    </citation>
    <scope>NUCLEOTIDE SEQUENCE [LARGE SCALE GENOMIC DNA]</scope>
    <source>
        <strain evidence="5">BPK282A1</strain>
    </source>
</reference>
<dbReference type="VEuPathDB" id="TriTrypDB:LDHU3_27.3050"/>
<dbReference type="VEuPathDB" id="TriTrypDB:LdCL_270027100"/>
<dbReference type="EMBL" id="RHLC01000016">
    <property type="protein sequence ID" value="TPP47444.1"/>
    <property type="molecule type" value="Genomic_DNA"/>
</dbReference>
<evidence type="ECO:0000313" key="4">
    <source>
        <dbReference type="EMBL" id="TPP47444.1"/>
    </source>
</evidence>
<dbReference type="AlphaFoldDB" id="A0A3S7X0X4"/>
<dbReference type="RefSeq" id="XP_003862049.1">
    <property type="nucleotide sequence ID" value="XM_003862001.1"/>
</dbReference>
<dbReference type="Proteomes" id="UP000318447">
    <property type="component" value="Unassembled WGS sequence"/>
</dbReference>